<dbReference type="GO" id="GO:0050194">
    <property type="term" value="F:phosphonoacetaldehyde hydrolase activity"/>
    <property type="evidence" value="ECO:0007669"/>
    <property type="project" value="UniProtKB-UniRule"/>
</dbReference>
<keyword evidence="2" id="KW-0479">Metal-binding</keyword>
<dbReference type="GO" id="GO:0005829">
    <property type="term" value="C:cytosol"/>
    <property type="evidence" value="ECO:0007669"/>
    <property type="project" value="TreeGrafter"/>
</dbReference>
<dbReference type="SUPFAM" id="SSF56784">
    <property type="entry name" value="HAD-like"/>
    <property type="match status" value="1"/>
</dbReference>
<keyword evidence="4" id="KW-1185">Reference proteome</keyword>
<dbReference type="OrthoDB" id="5504491at2"/>
<dbReference type="NCBIfam" id="TIGR01422">
    <property type="entry name" value="phosphonatase"/>
    <property type="match status" value="1"/>
</dbReference>
<dbReference type="SFLD" id="SFLDS00003">
    <property type="entry name" value="Haloacid_Dehalogenase"/>
    <property type="match status" value="1"/>
</dbReference>
<dbReference type="EMBL" id="MSZX01000012">
    <property type="protein sequence ID" value="OPA74028.1"/>
    <property type="molecule type" value="Genomic_DNA"/>
</dbReference>
<dbReference type="Gene3D" id="1.10.150.240">
    <property type="entry name" value="Putative phosphatase, domain 2"/>
    <property type="match status" value="1"/>
</dbReference>
<gene>
    <name evidence="2" type="primary">phnX</name>
    <name evidence="3" type="ORF">BVG16_25045</name>
</gene>
<comment type="caution">
    <text evidence="3">The sequence shown here is derived from an EMBL/GenBank/DDBJ whole genome shotgun (WGS) entry which is preliminary data.</text>
</comment>
<dbReference type="InterPro" id="IPR023198">
    <property type="entry name" value="PGP-like_dom2"/>
</dbReference>
<dbReference type="InterPro" id="IPR006323">
    <property type="entry name" value="Phosphonoacetald_hydro"/>
</dbReference>
<dbReference type="InterPro" id="IPR023214">
    <property type="entry name" value="HAD_sf"/>
</dbReference>
<dbReference type="EC" id="3.11.1.1" evidence="2"/>
<feature type="binding site" evidence="2">
    <location>
        <position position="9"/>
    </location>
    <ligand>
        <name>Mg(2+)</name>
        <dbReference type="ChEBI" id="CHEBI:18420"/>
    </ligand>
</feature>
<evidence type="ECO:0000256" key="2">
    <source>
        <dbReference type="HAMAP-Rule" id="MF_01375"/>
    </source>
</evidence>
<dbReference type="GO" id="GO:0006281">
    <property type="term" value="P:DNA repair"/>
    <property type="evidence" value="ECO:0007669"/>
    <property type="project" value="TreeGrafter"/>
</dbReference>
<comment type="catalytic activity">
    <reaction evidence="2">
        <text>phosphonoacetaldehyde + H2O = acetaldehyde + phosphate + H(+)</text>
        <dbReference type="Rhea" id="RHEA:18905"/>
        <dbReference type="ChEBI" id="CHEBI:15343"/>
        <dbReference type="ChEBI" id="CHEBI:15377"/>
        <dbReference type="ChEBI" id="CHEBI:15378"/>
        <dbReference type="ChEBI" id="CHEBI:43474"/>
        <dbReference type="ChEBI" id="CHEBI:58383"/>
        <dbReference type="EC" id="3.11.1.1"/>
    </reaction>
</comment>
<feature type="binding site" evidence="2">
    <location>
        <position position="11"/>
    </location>
    <ligand>
        <name>Mg(2+)</name>
        <dbReference type="ChEBI" id="CHEBI:18420"/>
    </ligand>
</feature>
<comment type="cofactor">
    <cofactor evidence="2">
        <name>Mg(2+)</name>
        <dbReference type="ChEBI" id="CHEBI:18420"/>
    </cofactor>
    <text evidence="2">Binds 1 Mg(2+) ion per subunit.</text>
</comment>
<comment type="function">
    <text evidence="2">Involved in phosphonate degradation.</text>
</comment>
<dbReference type="GO" id="GO:0019700">
    <property type="term" value="P:organic phosphonate catabolic process"/>
    <property type="evidence" value="ECO:0007669"/>
    <property type="project" value="InterPro"/>
</dbReference>
<proteinExistence type="inferred from homology"/>
<dbReference type="InterPro" id="IPR036412">
    <property type="entry name" value="HAD-like_sf"/>
</dbReference>
<sequence length="270" mass="30187">MKVQGVIFDWAGTTVDYGCMAPVHVFLDIFRSKGIEPTLEEVRGPMGYLKWDHIKTMLEMPRIGKQFEEQVGRPYTDGDVDEMHDEFEPKLLSILNRFADPIAHVVDAVAELRSQGIKIGGTTGYNDTMMSIVAPKAEENGYAPDFWLTPDSVHGKGRPYPYMVFENIVRLDMGMPAQVVKVGDTTSDMQEARNAGVWAVGVLRGSSMMGFTQKEVQVMAPDVLQQHLDAARMKFMESGAHFVIEDMSQLQDTIRLINEKLAEGERPTVA</sequence>
<dbReference type="AlphaFoldDB" id="A0A1T2X2A6"/>
<dbReference type="STRING" id="1324314.BVG16_25045"/>
<accession>A0A1T2X2A6</accession>
<evidence type="ECO:0000313" key="4">
    <source>
        <dbReference type="Proteomes" id="UP000190188"/>
    </source>
</evidence>
<dbReference type="Pfam" id="PF00702">
    <property type="entry name" value="Hydrolase"/>
    <property type="match status" value="1"/>
</dbReference>
<feature type="binding site" evidence="2">
    <location>
        <position position="184"/>
    </location>
    <ligand>
        <name>Mg(2+)</name>
        <dbReference type="ChEBI" id="CHEBI:18420"/>
    </ligand>
</feature>
<feature type="active site" description="Nucleophile" evidence="2">
    <location>
        <position position="9"/>
    </location>
</feature>
<organism evidence="3 4">
    <name type="scientific">Paenibacillus selenitireducens</name>
    <dbReference type="NCBI Taxonomy" id="1324314"/>
    <lineage>
        <taxon>Bacteria</taxon>
        <taxon>Bacillati</taxon>
        <taxon>Bacillota</taxon>
        <taxon>Bacilli</taxon>
        <taxon>Bacillales</taxon>
        <taxon>Paenibacillaceae</taxon>
        <taxon>Paenibacillus</taxon>
    </lineage>
</organism>
<name>A0A1T2X2A6_9BACL</name>
<dbReference type="Proteomes" id="UP000190188">
    <property type="component" value="Unassembled WGS sequence"/>
</dbReference>
<dbReference type="PANTHER" id="PTHR43434:SF19">
    <property type="entry name" value="PHOSPHONOACETALDEHYDE HYDROLASE"/>
    <property type="match status" value="1"/>
</dbReference>
<dbReference type="RefSeq" id="WP_078501947.1">
    <property type="nucleotide sequence ID" value="NZ_MSZX01000012.1"/>
</dbReference>
<comment type="subunit">
    <text evidence="2">Homodimer.</text>
</comment>
<comment type="similarity">
    <text evidence="2">Belongs to the HAD-like hydrolase superfamily. PhnX family.</text>
</comment>
<feature type="active site" description="Schiff-base intermediate with substrate" evidence="2">
    <location>
        <position position="50"/>
    </location>
</feature>
<dbReference type="InterPro" id="IPR050155">
    <property type="entry name" value="HAD-like_hydrolase_sf"/>
</dbReference>
<dbReference type="HAMAP" id="MF_01375">
    <property type="entry name" value="PhnX"/>
    <property type="match status" value="1"/>
</dbReference>
<dbReference type="SFLD" id="SFLDG01135">
    <property type="entry name" value="C1.5.6:_HAD__Beta-PGM__Phospha"/>
    <property type="match status" value="1"/>
</dbReference>
<dbReference type="PANTHER" id="PTHR43434">
    <property type="entry name" value="PHOSPHOGLYCOLATE PHOSPHATASE"/>
    <property type="match status" value="1"/>
</dbReference>
<protein>
    <recommendedName>
        <fullName evidence="2">Phosphonoacetaldehyde hydrolase</fullName>
        <shortName evidence="2">Phosphonatase</shortName>
        <ecNumber evidence="2">3.11.1.1</ecNumber>
    </recommendedName>
    <alternativeName>
        <fullName evidence="2">Phosphonoacetaldehyde phosphonohydrolase</fullName>
    </alternativeName>
</protein>
<dbReference type="SFLD" id="SFLDG01129">
    <property type="entry name" value="C1.5:_HAD__Beta-PGM__Phosphata"/>
    <property type="match status" value="1"/>
</dbReference>
<keyword evidence="2" id="KW-0460">Magnesium</keyword>
<dbReference type="Gene3D" id="3.40.50.1000">
    <property type="entry name" value="HAD superfamily/HAD-like"/>
    <property type="match status" value="1"/>
</dbReference>
<dbReference type="GO" id="GO:0008967">
    <property type="term" value="F:phosphoglycolate phosphatase activity"/>
    <property type="evidence" value="ECO:0007669"/>
    <property type="project" value="TreeGrafter"/>
</dbReference>
<keyword evidence="2 3" id="KW-0378">Hydrolase</keyword>
<reference evidence="3 4" key="1">
    <citation type="submission" date="2017-01" db="EMBL/GenBank/DDBJ databases">
        <title>Genome analysis of Paenibacillus selenitrireducens ES3-24.</title>
        <authorList>
            <person name="Xu D."/>
            <person name="Yao R."/>
            <person name="Zheng S."/>
        </authorList>
    </citation>
    <scope>NUCLEOTIDE SEQUENCE [LARGE SCALE GENOMIC DNA]</scope>
    <source>
        <strain evidence="3 4">ES3-24</strain>
    </source>
</reference>
<evidence type="ECO:0000256" key="1">
    <source>
        <dbReference type="ARBA" id="ARBA00023270"/>
    </source>
</evidence>
<dbReference type="GO" id="GO:0000287">
    <property type="term" value="F:magnesium ion binding"/>
    <property type="evidence" value="ECO:0007669"/>
    <property type="project" value="UniProtKB-UniRule"/>
</dbReference>
<keyword evidence="1 2" id="KW-0704">Schiff base</keyword>
<evidence type="ECO:0000313" key="3">
    <source>
        <dbReference type="EMBL" id="OPA74028.1"/>
    </source>
</evidence>